<reference evidence="2" key="1">
    <citation type="journal article" date="2020" name="Cell">
        <title>Large-Scale Comparative Analyses of Tick Genomes Elucidate Their Genetic Diversity and Vector Capacities.</title>
        <authorList>
            <consortium name="Tick Genome and Microbiome Consortium (TIGMIC)"/>
            <person name="Jia N."/>
            <person name="Wang J."/>
            <person name="Shi W."/>
            <person name="Du L."/>
            <person name="Sun Y."/>
            <person name="Zhan W."/>
            <person name="Jiang J.F."/>
            <person name="Wang Q."/>
            <person name="Zhang B."/>
            <person name="Ji P."/>
            <person name="Bell-Sakyi L."/>
            <person name="Cui X.M."/>
            <person name="Yuan T.T."/>
            <person name="Jiang B.G."/>
            <person name="Yang W.F."/>
            <person name="Lam T.T."/>
            <person name="Chang Q.C."/>
            <person name="Ding S.J."/>
            <person name="Wang X.J."/>
            <person name="Zhu J.G."/>
            <person name="Ruan X.D."/>
            <person name="Zhao L."/>
            <person name="Wei J.T."/>
            <person name="Ye R.Z."/>
            <person name="Que T.C."/>
            <person name="Du C.H."/>
            <person name="Zhou Y.H."/>
            <person name="Cheng J.X."/>
            <person name="Dai P.F."/>
            <person name="Guo W.B."/>
            <person name="Han X.H."/>
            <person name="Huang E.J."/>
            <person name="Li L.F."/>
            <person name="Wei W."/>
            <person name="Gao Y.C."/>
            <person name="Liu J.Z."/>
            <person name="Shao H.Z."/>
            <person name="Wang X."/>
            <person name="Wang C.C."/>
            <person name="Yang T.C."/>
            <person name="Huo Q.B."/>
            <person name="Li W."/>
            <person name="Chen H.Y."/>
            <person name="Chen S.E."/>
            <person name="Zhou L.G."/>
            <person name="Ni X.B."/>
            <person name="Tian J.H."/>
            <person name="Sheng Y."/>
            <person name="Liu T."/>
            <person name="Pan Y.S."/>
            <person name="Xia L.Y."/>
            <person name="Li J."/>
            <person name="Zhao F."/>
            <person name="Cao W.C."/>
        </authorList>
    </citation>
    <scope>NUCLEOTIDE SEQUENCE</scope>
    <source>
        <strain evidence="2">Rmic-2018</strain>
    </source>
</reference>
<keyword evidence="3" id="KW-1185">Reference proteome</keyword>
<accession>A0A9J6EXU0</accession>
<feature type="region of interest" description="Disordered" evidence="1">
    <location>
        <begin position="1"/>
        <end position="159"/>
    </location>
</feature>
<gene>
    <name evidence="2" type="ORF">HPB51_005548</name>
</gene>
<evidence type="ECO:0000256" key="1">
    <source>
        <dbReference type="SAM" id="MobiDB-lite"/>
    </source>
</evidence>
<dbReference type="EMBL" id="JABSTU010000001">
    <property type="protein sequence ID" value="KAH8039302.1"/>
    <property type="molecule type" value="Genomic_DNA"/>
</dbReference>
<feature type="compositionally biased region" description="Pro residues" evidence="1">
    <location>
        <begin position="46"/>
        <end position="62"/>
    </location>
</feature>
<name>A0A9J6EXU0_RHIMP</name>
<protein>
    <submittedName>
        <fullName evidence="2">Uncharacterized protein</fullName>
    </submittedName>
</protein>
<dbReference type="Proteomes" id="UP000821866">
    <property type="component" value="Chromosome 1"/>
</dbReference>
<organism evidence="2 3">
    <name type="scientific">Rhipicephalus microplus</name>
    <name type="common">Cattle tick</name>
    <name type="synonym">Boophilus microplus</name>
    <dbReference type="NCBI Taxonomy" id="6941"/>
    <lineage>
        <taxon>Eukaryota</taxon>
        <taxon>Metazoa</taxon>
        <taxon>Ecdysozoa</taxon>
        <taxon>Arthropoda</taxon>
        <taxon>Chelicerata</taxon>
        <taxon>Arachnida</taxon>
        <taxon>Acari</taxon>
        <taxon>Parasitiformes</taxon>
        <taxon>Ixodida</taxon>
        <taxon>Ixodoidea</taxon>
        <taxon>Ixodidae</taxon>
        <taxon>Rhipicephalinae</taxon>
        <taxon>Rhipicephalus</taxon>
        <taxon>Boophilus</taxon>
    </lineage>
</organism>
<feature type="compositionally biased region" description="Polar residues" evidence="1">
    <location>
        <begin position="103"/>
        <end position="116"/>
    </location>
</feature>
<proteinExistence type="predicted"/>
<evidence type="ECO:0000313" key="2">
    <source>
        <dbReference type="EMBL" id="KAH8039302.1"/>
    </source>
</evidence>
<comment type="caution">
    <text evidence="2">The sequence shown here is derived from an EMBL/GenBank/DDBJ whole genome shotgun (WGS) entry which is preliminary data.</text>
</comment>
<reference evidence="2" key="2">
    <citation type="submission" date="2021-09" db="EMBL/GenBank/DDBJ databases">
        <authorList>
            <person name="Jia N."/>
            <person name="Wang J."/>
            <person name="Shi W."/>
            <person name="Du L."/>
            <person name="Sun Y."/>
            <person name="Zhan W."/>
            <person name="Jiang J."/>
            <person name="Wang Q."/>
            <person name="Zhang B."/>
            <person name="Ji P."/>
            <person name="Sakyi L.B."/>
            <person name="Cui X."/>
            <person name="Yuan T."/>
            <person name="Jiang B."/>
            <person name="Yang W."/>
            <person name="Lam T.T.-Y."/>
            <person name="Chang Q."/>
            <person name="Ding S."/>
            <person name="Wang X."/>
            <person name="Zhu J."/>
            <person name="Ruan X."/>
            <person name="Zhao L."/>
            <person name="Wei J."/>
            <person name="Que T."/>
            <person name="Du C."/>
            <person name="Cheng J."/>
            <person name="Dai P."/>
            <person name="Han X."/>
            <person name="Huang E."/>
            <person name="Gao Y."/>
            <person name="Liu J."/>
            <person name="Shao H."/>
            <person name="Ye R."/>
            <person name="Li L."/>
            <person name="Wei W."/>
            <person name="Wang X."/>
            <person name="Wang C."/>
            <person name="Huo Q."/>
            <person name="Li W."/>
            <person name="Guo W."/>
            <person name="Chen H."/>
            <person name="Chen S."/>
            <person name="Zhou L."/>
            <person name="Zhou L."/>
            <person name="Ni X."/>
            <person name="Tian J."/>
            <person name="Zhou Y."/>
            <person name="Sheng Y."/>
            <person name="Liu T."/>
            <person name="Pan Y."/>
            <person name="Xia L."/>
            <person name="Li J."/>
            <person name="Zhao F."/>
            <person name="Cao W."/>
        </authorList>
    </citation>
    <scope>NUCLEOTIDE SEQUENCE</scope>
    <source>
        <strain evidence="2">Rmic-2018</strain>
        <tissue evidence="2">Larvae</tissue>
    </source>
</reference>
<evidence type="ECO:0000313" key="3">
    <source>
        <dbReference type="Proteomes" id="UP000821866"/>
    </source>
</evidence>
<dbReference type="AlphaFoldDB" id="A0A9J6EXU0"/>
<sequence>MKYRAAPKQPSAAGGQPKATQTVPRSEAPKAGRKTQAPSTVAKPPTARPTPNLPEPRKPMGPPAKVTTALKSLLPGAKRFSCVLPRTTYAENKPVAAPKKGNSRMSAGSSLQSTRLPPTRLRPASVSQVSRNPTREPRPTFGKVPGAPSKCASSEVDKL</sequence>